<keyword evidence="2" id="KW-1185">Reference proteome</keyword>
<gene>
    <name evidence="1" type="ORF">AAG570_006207</name>
</gene>
<evidence type="ECO:0000313" key="1">
    <source>
        <dbReference type="EMBL" id="KAL1139221.1"/>
    </source>
</evidence>
<dbReference type="EMBL" id="JBFDAA010000002">
    <property type="protein sequence ID" value="KAL1139221.1"/>
    <property type="molecule type" value="Genomic_DNA"/>
</dbReference>
<name>A0ABD0YTZ0_9HEMI</name>
<protein>
    <submittedName>
        <fullName evidence="1">Uncharacterized protein</fullName>
    </submittedName>
</protein>
<proteinExistence type="predicted"/>
<dbReference type="AlphaFoldDB" id="A0ABD0YTZ0"/>
<sequence>MWQADGESLGNFAHRTLHLVKQRIQAIGYKVRFLEKLVKEAIQMELPDKLRGHVRTLDENASFEAILARIDEEEDNYQVSKEDRYNGSSYVGDNHRPWDERLSQIGFVLRTAVHAQANQYSTTFLNFGRALRVSGKDYRLDEDGLTDSQGALDNQCRQAAEKMETLSPLGTEVEDRLRMAYEKNKSTYNLRRRQIPFAKGDMVWRKLRPSPMPHPTNLQNCLRDIKNTG</sequence>
<reference evidence="1 2" key="1">
    <citation type="submission" date="2024-07" db="EMBL/GenBank/DDBJ databases">
        <title>Chromosome-level genome assembly of the water stick insect Ranatra chinensis (Heteroptera: Nepidae).</title>
        <authorList>
            <person name="Liu X."/>
        </authorList>
    </citation>
    <scope>NUCLEOTIDE SEQUENCE [LARGE SCALE GENOMIC DNA]</scope>
    <source>
        <strain evidence="1">Cailab_2021Rc</strain>
        <tissue evidence="1">Muscle</tissue>
    </source>
</reference>
<evidence type="ECO:0000313" key="2">
    <source>
        <dbReference type="Proteomes" id="UP001558652"/>
    </source>
</evidence>
<accession>A0ABD0YTZ0</accession>
<organism evidence="1 2">
    <name type="scientific">Ranatra chinensis</name>
    <dbReference type="NCBI Taxonomy" id="642074"/>
    <lineage>
        <taxon>Eukaryota</taxon>
        <taxon>Metazoa</taxon>
        <taxon>Ecdysozoa</taxon>
        <taxon>Arthropoda</taxon>
        <taxon>Hexapoda</taxon>
        <taxon>Insecta</taxon>
        <taxon>Pterygota</taxon>
        <taxon>Neoptera</taxon>
        <taxon>Paraneoptera</taxon>
        <taxon>Hemiptera</taxon>
        <taxon>Heteroptera</taxon>
        <taxon>Panheteroptera</taxon>
        <taxon>Nepomorpha</taxon>
        <taxon>Nepidae</taxon>
        <taxon>Ranatrinae</taxon>
        <taxon>Ranatra</taxon>
    </lineage>
</organism>
<dbReference type="Proteomes" id="UP001558652">
    <property type="component" value="Unassembled WGS sequence"/>
</dbReference>
<comment type="caution">
    <text evidence="1">The sequence shown here is derived from an EMBL/GenBank/DDBJ whole genome shotgun (WGS) entry which is preliminary data.</text>
</comment>